<dbReference type="InterPro" id="IPR004358">
    <property type="entry name" value="Sig_transdc_His_kin-like_C"/>
</dbReference>
<keyword evidence="11 14" id="KW-1133">Transmembrane helix</keyword>
<keyword evidence="5" id="KW-0597">Phosphoprotein</keyword>
<dbReference type="Gene3D" id="3.30.450.20">
    <property type="entry name" value="PAS domain"/>
    <property type="match status" value="1"/>
</dbReference>
<dbReference type="InterPro" id="IPR010559">
    <property type="entry name" value="Sig_transdc_His_kin_internal"/>
</dbReference>
<dbReference type="SMART" id="SM00387">
    <property type="entry name" value="HATPase_c"/>
    <property type="match status" value="1"/>
</dbReference>
<evidence type="ECO:0000256" key="14">
    <source>
        <dbReference type="SAM" id="Phobius"/>
    </source>
</evidence>
<keyword evidence="6" id="KW-0808">Transferase</keyword>
<feature type="domain" description="HAMP" evidence="15">
    <location>
        <begin position="358"/>
        <end position="410"/>
    </location>
</feature>
<keyword evidence="17" id="KW-1185">Reference proteome</keyword>
<dbReference type="Gene3D" id="6.10.340.10">
    <property type="match status" value="1"/>
</dbReference>
<keyword evidence="8" id="KW-0547">Nucleotide-binding</keyword>
<dbReference type="PANTHER" id="PTHR34220:SF11">
    <property type="entry name" value="SENSOR PROTEIN KINASE HPTS"/>
    <property type="match status" value="1"/>
</dbReference>
<dbReference type="PROSITE" id="PS50885">
    <property type="entry name" value="HAMP"/>
    <property type="match status" value="1"/>
</dbReference>
<evidence type="ECO:0000313" key="16">
    <source>
        <dbReference type="EMBL" id="MBC8578511.1"/>
    </source>
</evidence>
<comment type="subcellular location">
    <subcellularLocation>
        <location evidence="2">Cell membrane</location>
        <topology evidence="2">Multi-pass membrane protein</topology>
    </subcellularLocation>
</comment>
<evidence type="ECO:0000256" key="2">
    <source>
        <dbReference type="ARBA" id="ARBA00004651"/>
    </source>
</evidence>
<dbReference type="InterPro" id="IPR033479">
    <property type="entry name" value="dCache_1"/>
</dbReference>
<sequence>MNLWHGTINVKEKWNDKVISLLRKVSIFRRLNLAFMLLLITATVFLTFFSFYKYYFEIKKNTNQYISVLAQNVSMKIEDILQEYEEIALTFYDDPKIITALKENRMLRNDKRAASQELYEKNSSSIESKLYGIKSAQKYIVNIQFVSPEQQYYMTEPNGYRRGGSIRDLDEFYKSDFYKVPQEKKGYPVWFDTSKQTATFYKNEQSIYGLANIMTLCVGIYSPINREFLGVLVLNIDLNAFSDALEGYGYYESGNTFLIGEEGVVMWFNPSISAPSFPKDDELFKSMQQQGKGVIQKEIGGSQVVLAYDAIDNTKIFAAHIVDMEVLLKGTYQTRNLCIAVLLGTVIACLIISYYVTKSISDPIGGLVNIMQKAGNGKWEERYHNSGNDEIAILGDKFNEMADKTNQLIEQVYISEIRRQEILLNWKNAKLDALLMQINPHFLYNTLDIIRWEAMYEANGESTVTQMIEKFSQLCRMGMRAGGKTITLKEGIEHAQIYLDVINFRHNDKILLKKDIRIDTEAIYIPQFMLQPIMENAVIHAFGDASKGYEIEISAIIQEDVLLIQVEDNGKGMTQDEKQQLEAVIDQPTSGEDSIGLGNVNRRIRLFYGDDYGIKINSQCGEGTNIQIELPVRRQSEDMEKVWGGATKNGI</sequence>
<dbReference type="Proteomes" id="UP000655830">
    <property type="component" value="Unassembled WGS sequence"/>
</dbReference>
<dbReference type="InterPro" id="IPR050640">
    <property type="entry name" value="Bact_2-comp_sensor_kinase"/>
</dbReference>
<keyword evidence="9 16" id="KW-0418">Kinase</keyword>
<evidence type="ECO:0000256" key="3">
    <source>
        <dbReference type="ARBA" id="ARBA00012438"/>
    </source>
</evidence>
<proteinExistence type="predicted"/>
<evidence type="ECO:0000256" key="13">
    <source>
        <dbReference type="ARBA" id="ARBA00023136"/>
    </source>
</evidence>
<dbReference type="GO" id="GO:0000155">
    <property type="term" value="F:phosphorelay sensor kinase activity"/>
    <property type="evidence" value="ECO:0007669"/>
    <property type="project" value="InterPro"/>
</dbReference>
<comment type="catalytic activity">
    <reaction evidence="1">
        <text>ATP + protein L-histidine = ADP + protein N-phospho-L-histidine.</text>
        <dbReference type="EC" id="2.7.13.3"/>
    </reaction>
</comment>
<evidence type="ECO:0000256" key="8">
    <source>
        <dbReference type="ARBA" id="ARBA00022741"/>
    </source>
</evidence>
<evidence type="ECO:0000313" key="17">
    <source>
        <dbReference type="Proteomes" id="UP000655830"/>
    </source>
</evidence>
<dbReference type="GO" id="GO:0005524">
    <property type="term" value="F:ATP binding"/>
    <property type="evidence" value="ECO:0007669"/>
    <property type="project" value="UniProtKB-KW"/>
</dbReference>
<dbReference type="EMBL" id="JACRSY010000003">
    <property type="protein sequence ID" value="MBC8578511.1"/>
    <property type="molecule type" value="Genomic_DNA"/>
</dbReference>
<keyword evidence="13 14" id="KW-0472">Membrane</keyword>
<dbReference type="InterPro" id="IPR003660">
    <property type="entry name" value="HAMP_dom"/>
</dbReference>
<dbReference type="EC" id="2.7.13.3" evidence="3"/>
<dbReference type="AlphaFoldDB" id="A0A926IDF4"/>
<dbReference type="SUPFAM" id="SSF158472">
    <property type="entry name" value="HAMP domain-like"/>
    <property type="match status" value="1"/>
</dbReference>
<keyword evidence="10" id="KW-0067">ATP-binding</keyword>
<evidence type="ECO:0000256" key="10">
    <source>
        <dbReference type="ARBA" id="ARBA00022840"/>
    </source>
</evidence>
<feature type="transmembrane region" description="Helical" evidence="14">
    <location>
        <begin position="337"/>
        <end position="356"/>
    </location>
</feature>
<dbReference type="Pfam" id="PF06580">
    <property type="entry name" value="His_kinase"/>
    <property type="match status" value="1"/>
</dbReference>
<evidence type="ECO:0000256" key="4">
    <source>
        <dbReference type="ARBA" id="ARBA00022475"/>
    </source>
</evidence>
<dbReference type="InterPro" id="IPR003594">
    <property type="entry name" value="HATPase_dom"/>
</dbReference>
<dbReference type="SUPFAM" id="SSF55874">
    <property type="entry name" value="ATPase domain of HSP90 chaperone/DNA topoisomerase II/histidine kinase"/>
    <property type="match status" value="1"/>
</dbReference>
<evidence type="ECO:0000256" key="12">
    <source>
        <dbReference type="ARBA" id="ARBA00023012"/>
    </source>
</evidence>
<evidence type="ECO:0000256" key="7">
    <source>
        <dbReference type="ARBA" id="ARBA00022692"/>
    </source>
</evidence>
<dbReference type="PRINTS" id="PR00344">
    <property type="entry name" value="BCTRLSENSOR"/>
</dbReference>
<dbReference type="SMART" id="SM00304">
    <property type="entry name" value="HAMP"/>
    <property type="match status" value="1"/>
</dbReference>
<keyword evidence="4" id="KW-1003">Cell membrane</keyword>
<organism evidence="16 17">
    <name type="scientific">Zhenhengia yiwuensis</name>
    <dbReference type="NCBI Taxonomy" id="2763666"/>
    <lineage>
        <taxon>Bacteria</taxon>
        <taxon>Bacillati</taxon>
        <taxon>Bacillota</taxon>
        <taxon>Clostridia</taxon>
        <taxon>Lachnospirales</taxon>
        <taxon>Lachnospiraceae</taxon>
        <taxon>Zhenhengia</taxon>
    </lineage>
</organism>
<protein>
    <recommendedName>
        <fullName evidence="3">histidine kinase</fullName>
        <ecNumber evidence="3">2.7.13.3</ecNumber>
    </recommendedName>
</protein>
<evidence type="ECO:0000256" key="11">
    <source>
        <dbReference type="ARBA" id="ARBA00022989"/>
    </source>
</evidence>
<evidence type="ECO:0000259" key="15">
    <source>
        <dbReference type="PROSITE" id="PS50885"/>
    </source>
</evidence>
<dbReference type="GO" id="GO:0005886">
    <property type="term" value="C:plasma membrane"/>
    <property type="evidence" value="ECO:0007669"/>
    <property type="project" value="UniProtKB-SubCell"/>
</dbReference>
<dbReference type="Pfam" id="PF02743">
    <property type="entry name" value="dCache_1"/>
    <property type="match status" value="1"/>
</dbReference>
<evidence type="ECO:0000256" key="9">
    <source>
        <dbReference type="ARBA" id="ARBA00022777"/>
    </source>
</evidence>
<dbReference type="InterPro" id="IPR036890">
    <property type="entry name" value="HATPase_C_sf"/>
</dbReference>
<evidence type="ECO:0000256" key="6">
    <source>
        <dbReference type="ARBA" id="ARBA00022679"/>
    </source>
</evidence>
<dbReference type="Gene3D" id="3.30.565.10">
    <property type="entry name" value="Histidine kinase-like ATPase, C-terminal domain"/>
    <property type="match status" value="1"/>
</dbReference>
<keyword evidence="7 14" id="KW-0812">Transmembrane</keyword>
<reference evidence="16" key="1">
    <citation type="submission" date="2020-08" db="EMBL/GenBank/DDBJ databases">
        <title>Genome public.</title>
        <authorList>
            <person name="Liu C."/>
            <person name="Sun Q."/>
        </authorList>
    </citation>
    <scope>NUCLEOTIDE SEQUENCE</scope>
    <source>
        <strain evidence="16">NSJ-12</strain>
    </source>
</reference>
<accession>A0A926IDF4</accession>
<evidence type="ECO:0000256" key="1">
    <source>
        <dbReference type="ARBA" id="ARBA00000085"/>
    </source>
</evidence>
<evidence type="ECO:0000256" key="5">
    <source>
        <dbReference type="ARBA" id="ARBA00022553"/>
    </source>
</evidence>
<keyword evidence="12" id="KW-0902">Two-component regulatory system</keyword>
<comment type="caution">
    <text evidence="16">The sequence shown here is derived from an EMBL/GenBank/DDBJ whole genome shotgun (WGS) entry which is preliminary data.</text>
</comment>
<dbReference type="PANTHER" id="PTHR34220">
    <property type="entry name" value="SENSOR HISTIDINE KINASE YPDA"/>
    <property type="match status" value="1"/>
</dbReference>
<gene>
    <name evidence="16" type="ORF">H8718_03045</name>
</gene>
<name>A0A926IDF4_9FIRM</name>
<dbReference type="CDD" id="cd06225">
    <property type="entry name" value="HAMP"/>
    <property type="match status" value="1"/>
</dbReference>
<feature type="transmembrane region" description="Helical" evidence="14">
    <location>
        <begin position="31"/>
        <end position="52"/>
    </location>
</feature>
<dbReference type="Pfam" id="PF00672">
    <property type="entry name" value="HAMP"/>
    <property type="match status" value="1"/>
</dbReference>
<dbReference type="Pfam" id="PF02518">
    <property type="entry name" value="HATPase_c"/>
    <property type="match status" value="1"/>
</dbReference>